<name>A0A6P7YES9_9AMPH</name>
<dbReference type="GO" id="GO:0030212">
    <property type="term" value="P:hyaluronan metabolic process"/>
    <property type="evidence" value="ECO:0007669"/>
    <property type="project" value="InterPro"/>
</dbReference>
<gene>
    <name evidence="12" type="primary">LOC115471856</name>
</gene>
<comment type="subcellular location">
    <subcellularLocation>
        <location evidence="1">Secreted</location>
    </subcellularLocation>
</comment>
<dbReference type="InterPro" id="IPR050934">
    <property type="entry name" value="ITIH"/>
</dbReference>
<dbReference type="FunCoup" id="A0A6P7YES9">
    <property type="interactions" value="152"/>
</dbReference>
<evidence type="ECO:0000256" key="8">
    <source>
        <dbReference type="SAM" id="SignalP"/>
    </source>
</evidence>
<dbReference type="SMART" id="SM00327">
    <property type="entry name" value="VWA"/>
    <property type="match status" value="1"/>
</dbReference>
<dbReference type="InterPro" id="IPR036465">
    <property type="entry name" value="vWFA_dom_sf"/>
</dbReference>
<dbReference type="RefSeq" id="XP_030061590.1">
    <property type="nucleotide sequence ID" value="XM_030205730.1"/>
</dbReference>
<sequence>MDGQVFTVFLAISSILLPSNSFARKKDIDIYSVHVDCQVSSRFARSVITSRVVNRANESREALFEVELPKTAFITNYSMTIDGVVYPGTIKEKKEAQQQYDTAVSRGQSASLVKATGRKMENFEVSVNIAAAGKVVFELVYEELLKRQLGKYELLIKVKPKQLVKHFQIDVHIFEPQGISFVDTSSTFMTNDLFEAITKSVNETKAHVLFKPTIDQQRKSPDGEESLIDGDLTISYDVKRSDMSANDLQIVNGYFVHYFAPPNLPKLPKNVVFVIDRSGSMAGRKIEQTREALIKILADISPEDHFNFIVFNSIIQTWRTSLFPATEENVNGAKDYVQKTRPVGGTNINDALLAAVRMLTKASEDGKLSERSVSMIILLTDGEPTSGVTNLATIQKNIQRAIEGRFTLYCLGFGGDVDYKFLEKLALENGGLARRIYEDSDSALQLQGFYQEVANPTLMKIELQYPENTVSELTKNNFGQFFDGSEIVVAGHIIKDKLNIFTAEIKAQTHASDLVLQVEANVAEKEDTFKHQHYIFGDFIERLWAYLTINQQLEKLVSLEGDEKTSLQNQTLQLSLKYGFVTPLTSMVVTKPDDQEKFLLANKPEEGEKENFPDTILTSQISSAGRSQRPTMARRIKQKSHIPDDSYSFLRPMKIQTGYGNMFDFVKLLATETVRTTTPPTLPPSLIYGIDYPDFILQLPWQNDSFCIDINIDHQKSLNLVSDPDTGIWVNGKRGSINFASFEIAYKNPEMNLSVTTNRIIIQNQTVSYNLLWKKTDSFSLEGLKISIDKKRRLTITDDDKATIIISNINASKHFLQLFITDGHHFSANVGGLIGQFFLNTHFEPDQYPDPSEDLAMLNVLGQKLMAARGPRKGYNQALIHGAQISCWSVVI</sequence>
<dbReference type="SUPFAM" id="SSF53300">
    <property type="entry name" value="vWA-like"/>
    <property type="match status" value="1"/>
</dbReference>
<keyword evidence="7" id="KW-0325">Glycoprotein</keyword>
<keyword evidence="6" id="KW-0722">Serine protease inhibitor</keyword>
<protein>
    <submittedName>
        <fullName evidence="12">Inter-alpha-trypsin inhibitor heavy chain H4-like isoform X1</fullName>
    </submittedName>
</protein>
<dbReference type="Pfam" id="PF06668">
    <property type="entry name" value="ITI_HC_C"/>
    <property type="match status" value="1"/>
</dbReference>
<dbReference type="SMART" id="SM00609">
    <property type="entry name" value="VIT"/>
    <property type="match status" value="1"/>
</dbReference>
<feature type="signal peptide" evidence="8">
    <location>
        <begin position="1"/>
        <end position="23"/>
    </location>
</feature>
<evidence type="ECO:0000259" key="10">
    <source>
        <dbReference type="PROSITE" id="PS51468"/>
    </source>
</evidence>
<keyword evidence="4" id="KW-0646">Protease inhibitor</keyword>
<dbReference type="PROSITE" id="PS51468">
    <property type="entry name" value="VIT"/>
    <property type="match status" value="1"/>
</dbReference>
<evidence type="ECO:0000256" key="3">
    <source>
        <dbReference type="ARBA" id="ARBA00022525"/>
    </source>
</evidence>
<keyword evidence="11" id="KW-1185">Reference proteome</keyword>
<dbReference type="Proteomes" id="UP000515156">
    <property type="component" value="Chromosome 6"/>
</dbReference>
<reference evidence="12" key="1">
    <citation type="submission" date="2025-08" db="UniProtKB">
        <authorList>
            <consortium name="RefSeq"/>
        </authorList>
    </citation>
    <scope>IDENTIFICATION</scope>
</reference>
<dbReference type="KEGG" id="muo:115471856"/>
<evidence type="ECO:0000256" key="5">
    <source>
        <dbReference type="ARBA" id="ARBA00022729"/>
    </source>
</evidence>
<evidence type="ECO:0000313" key="12">
    <source>
        <dbReference type="RefSeq" id="XP_030061590.1"/>
    </source>
</evidence>
<evidence type="ECO:0000256" key="2">
    <source>
        <dbReference type="ARBA" id="ARBA00010158"/>
    </source>
</evidence>
<dbReference type="GO" id="GO:0005576">
    <property type="term" value="C:extracellular region"/>
    <property type="evidence" value="ECO:0007669"/>
    <property type="project" value="UniProtKB-SubCell"/>
</dbReference>
<keyword evidence="5 8" id="KW-0732">Signal</keyword>
<evidence type="ECO:0000256" key="7">
    <source>
        <dbReference type="ARBA" id="ARBA00023180"/>
    </source>
</evidence>
<dbReference type="Gene3D" id="3.40.50.410">
    <property type="entry name" value="von Willebrand factor, type A domain"/>
    <property type="match status" value="1"/>
</dbReference>
<dbReference type="PANTHER" id="PTHR10338:SF119">
    <property type="entry name" value="INTER-ALPHA-TRYPSIN INHIBITOR HEAVY CHAIN H4"/>
    <property type="match status" value="1"/>
</dbReference>
<keyword evidence="3" id="KW-0964">Secreted</keyword>
<dbReference type="GO" id="GO:0004867">
    <property type="term" value="F:serine-type endopeptidase inhibitor activity"/>
    <property type="evidence" value="ECO:0007669"/>
    <property type="project" value="UniProtKB-KW"/>
</dbReference>
<feature type="chain" id="PRO_5027730679" evidence="8">
    <location>
        <begin position="24"/>
        <end position="892"/>
    </location>
</feature>
<dbReference type="PANTHER" id="PTHR10338">
    <property type="entry name" value="INTER-ALPHA-TRYPSIN INHIBITOR HEAVY CHAIN FAMILY MEMBER"/>
    <property type="match status" value="1"/>
</dbReference>
<evidence type="ECO:0000313" key="11">
    <source>
        <dbReference type="Proteomes" id="UP000515156"/>
    </source>
</evidence>
<dbReference type="InterPro" id="IPR013694">
    <property type="entry name" value="VIT"/>
</dbReference>
<dbReference type="OrthoDB" id="299997at2759"/>
<dbReference type="Pfam" id="PF08487">
    <property type="entry name" value="VIT"/>
    <property type="match status" value="1"/>
</dbReference>
<dbReference type="Pfam" id="PF00092">
    <property type="entry name" value="VWA"/>
    <property type="match status" value="1"/>
</dbReference>
<dbReference type="GeneID" id="115471856"/>
<dbReference type="FunFam" id="3.40.50.410:FF:000013">
    <property type="entry name" value="inter-alpha-trypsin inhibitor heavy chain H2"/>
    <property type="match status" value="1"/>
</dbReference>
<feature type="domain" description="VWFA" evidence="9">
    <location>
        <begin position="270"/>
        <end position="453"/>
    </location>
</feature>
<proteinExistence type="inferred from homology"/>
<dbReference type="InterPro" id="IPR002035">
    <property type="entry name" value="VWF_A"/>
</dbReference>
<dbReference type="InParanoid" id="A0A6P7YES9"/>
<evidence type="ECO:0000259" key="9">
    <source>
        <dbReference type="PROSITE" id="PS50234"/>
    </source>
</evidence>
<dbReference type="AlphaFoldDB" id="A0A6P7YES9"/>
<evidence type="ECO:0000256" key="1">
    <source>
        <dbReference type="ARBA" id="ARBA00004613"/>
    </source>
</evidence>
<dbReference type="InterPro" id="IPR010600">
    <property type="entry name" value="ITI_HC_C"/>
</dbReference>
<dbReference type="PROSITE" id="PS50234">
    <property type="entry name" value="VWFA"/>
    <property type="match status" value="1"/>
</dbReference>
<comment type="similarity">
    <text evidence="2">Belongs to the ITIH family.</text>
</comment>
<organism evidence="11 12">
    <name type="scientific">Microcaecilia unicolor</name>
    <dbReference type="NCBI Taxonomy" id="1415580"/>
    <lineage>
        <taxon>Eukaryota</taxon>
        <taxon>Metazoa</taxon>
        <taxon>Chordata</taxon>
        <taxon>Craniata</taxon>
        <taxon>Vertebrata</taxon>
        <taxon>Euteleostomi</taxon>
        <taxon>Amphibia</taxon>
        <taxon>Gymnophiona</taxon>
        <taxon>Siphonopidae</taxon>
        <taxon>Microcaecilia</taxon>
    </lineage>
</organism>
<accession>A0A6P7YES9</accession>
<evidence type="ECO:0000256" key="6">
    <source>
        <dbReference type="ARBA" id="ARBA00022900"/>
    </source>
</evidence>
<feature type="domain" description="VIT" evidence="10">
    <location>
        <begin position="14"/>
        <end position="143"/>
    </location>
</feature>
<dbReference type="CDD" id="cd01461">
    <property type="entry name" value="vWA_interalpha_trypsin_inhibitor"/>
    <property type="match status" value="1"/>
</dbReference>
<evidence type="ECO:0000256" key="4">
    <source>
        <dbReference type="ARBA" id="ARBA00022690"/>
    </source>
</evidence>